<reference evidence="1 2" key="1">
    <citation type="submission" date="2019-07" db="EMBL/GenBank/DDBJ databases">
        <title>Genome sequencing for Ferrovibrio sp. K5.</title>
        <authorList>
            <person name="Park S.-J."/>
        </authorList>
    </citation>
    <scope>NUCLEOTIDE SEQUENCE [LARGE SCALE GENOMIC DNA]</scope>
    <source>
        <strain evidence="1 2">K5</strain>
    </source>
</reference>
<dbReference type="EMBL" id="CP041636">
    <property type="protein sequence ID" value="QDO98219.1"/>
    <property type="molecule type" value="Genomic_DNA"/>
</dbReference>
<organism evidence="1 2">
    <name type="scientific">Ferrovibrio terrae</name>
    <dbReference type="NCBI Taxonomy" id="2594003"/>
    <lineage>
        <taxon>Bacteria</taxon>
        <taxon>Pseudomonadati</taxon>
        <taxon>Pseudomonadota</taxon>
        <taxon>Alphaproteobacteria</taxon>
        <taxon>Rhodospirillales</taxon>
        <taxon>Rhodospirillaceae</taxon>
        <taxon>Ferrovibrio</taxon>
    </lineage>
</organism>
<proteinExistence type="predicted"/>
<sequence>MIDVVISSPTPGLAEAMKQGKPGYVRLRQEELSPERRAEIAERMAQAFAHQSDVLQKFADMDAQRAALAKGPENHVIVAPNVSGLSREQAEQQIYFMSELIQSGQSETMALSTGYGDMVTSNYRQYVYWLQQHVKELGGGGQSTLAQV</sequence>
<dbReference type="KEGG" id="fer:FNB15_13485"/>
<gene>
    <name evidence="1" type="ORF">FNB15_13485</name>
</gene>
<accession>A0A516H371</accession>
<dbReference type="OrthoDB" id="8455151at2"/>
<evidence type="ECO:0000313" key="2">
    <source>
        <dbReference type="Proteomes" id="UP000317496"/>
    </source>
</evidence>
<dbReference type="RefSeq" id="WP_144069200.1">
    <property type="nucleotide sequence ID" value="NZ_CP041636.1"/>
</dbReference>
<keyword evidence="2" id="KW-1185">Reference proteome</keyword>
<dbReference type="AlphaFoldDB" id="A0A516H371"/>
<evidence type="ECO:0000313" key="1">
    <source>
        <dbReference type="EMBL" id="QDO98219.1"/>
    </source>
</evidence>
<protein>
    <submittedName>
        <fullName evidence="1">Uncharacterized protein</fullName>
    </submittedName>
</protein>
<name>A0A516H371_9PROT</name>
<dbReference type="Proteomes" id="UP000317496">
    <property type="component" value="Chromosome"/>
</dbReference>